<organism evidence="4 5">
    <name type="scientific">Trema orientale</name>
    <name type="common">Charcoal tree</name>
    <name type="synonym">Celtis orientalis</name>
    <dbReference type="NCBI Taxonomy" id="63057"/>
    <lineage>
        <taxon>Eukaryota</taxon>
        <taxon>Viridiplantae</taxon>
        <taxon>Streptophyta</taxon>
        <taxon>Embryophyta</taxon>
        <taxon>Tracheophyta</taxon>
        <taxon>Spermatophyta</taxon>
        <taxon>Magnoliopsida</taxon>
        <taxon>eudicotyledons</taxon>
        <taxon>Gunneridae</taxon>
        <taxon>Pentapetalae</taxon>
        <taxon>rosids</taxon>
        <taxon>fabids</taxon>
        <taxon>Rosales</taxon>
        <taxon>Cannabaceae</taxon>
        <taxon>Trema</taxon>
    </lineage>
</organism>
<reference evidence="5" key="1">
    <citation type="submission" date="2016-06" db="EMBL/GenBank/DDBJ databases">
        <title>Parallel loss of symbiosis genes in relatives of nitrogen-fixing non-legume Parasponia.</title>
        <authorList>
            <person name="Van Velzen R."/>
            <person name="Holmer R."/>
            <person name="Bu F."/>
            <person name="Rutten L."/>
            <person name="Van Zeijl A."/>
            <person name="Liu W."/>
            <person name="Santuari L."/>
            <person name="Cao Q."/>
            <person name="Sharma T."/>
            <person name="Shen D."/>
            <person name="Roswanjaya Y."/>
            <person name="Wardhani T."/>
            <person name="Kalhor M.S."/>
            <person name="Jansen J."/>
            <person name="Van den Hoogen J."/>
            <person name="Gungor B."/>
            <person name="Hartog M."/>
            <person name="Hontelez J."/>
            <person name="Verver J."/>
            <person name="Yang W.-C."/>
            <person name="Schijlen E."/>
            <person name="Repin R."/>
            <person name="Schilthuizen M."/>
            <person name="Schranz E."/>
            <person name="Heidstra R."/>
            <person name="Miyata K."/>
            <person name="Fedorova E."/>
            <person name="Kohlen W."/>
            <person name="Bisseling T."/>
            <person name="Smit S."/>
            <person name="Geurts R."/>
        </authorList>
    </citation>
    <scope>NUCLEOTIDE SEQUENCE [LARGE SCALE GENOMIC DNA]</scope>
    <source>
        <strain evidence="5">cv. RG33-2</strain>
    </source>
</reference>
<dbReference type="STRING" id="63057.A0A2P5EUL9"/>
<keyword evidence="1" id="KW-0175">Coiled coil</keyword>
<dbReference type="PANTHER" id="PTHR46327">
    <property type="entry name" value="F16F4.11 PROTEIN-RELATED"/>
    <property type="match status" value="1"/>
</dbReference>
<protein>
    <submittedName>
        <fullName evidence="4">Sequence-specific DNA binding transcription factor</fullName>
    </submittedName>
</protein>
<proteinExistence type="predicted"/>
<evidence type="ECO:0000313" key="4">
    <source>
        <dbReference type="EMBL" id="PON89215.1"/>
    </source>
</evidence>
<evidence type="ECO:0000259" key="3">
    <source>
        <dbReference type="Pfam" id="PF13837"/>
    </source>
</evidence>
<comment type="caution">
    <text evidence="4">The sequence shown here is derived from an EMBL/GenBank/DDBJ whole genome shotgun (WGS) entry which is preliminary data.</text>
</comment>
<dbReference type="PANTHER" id="PTHR46327:SF9">
    <property type="entry name" value="MYB_SANT-LIKE DNA-BINDING DOMAIN-CONTAINING PROTEIN"/>
    <property type="match status" value="1"/>
</dbReference>
<feature type="compositionally biased region" description="Basic and acidic residues" evidence="2">
    <location>
        <begin position="307"/>
        <end position="317"/>
    </location>
</feature>
<feature type="domain" description="Myb/SANT-like DNA-binding" evidence="3">
    <location>
        <begin position="120"/>
        <end position="210"/>
    </location>
</feature>
<feature type="region of interest" description="Disordered" evidence="2">
    <location>
        <begin position="84"/>
        <end position="116"/>
    </location>
</feature>
<evidence type="ECO:0000256" key="2">
    <source>
        <dbReference type="SAM" id="MobiDB-lite"/>
    </source>
</evidence>
<dbReference type="Proteomes" id="UP000237000">
    <property type="component" value="Unassembled WGS sequence"/>
</dbReference>
<gene>
    <name evidence="4" type="ORF">TorRG33x02_150780</name>
</gene>
<dbReference type="InterPro" id="IPR044822">
    <property type="entry name" value="Myb_DNA-bind_4"/>
</dbReference>
<accession>A0A2P5EUL9</accession>
<feature type="coiled-coil region" evidence="1">
    <location>
        <begin position="388"/>
        <end position="417"/>
    </location>
</feature>
<dbReference type="EMBL" id="JXTC01000097">
    <property type="protein sequence ID" value="PON89215.1"/>
    <property type="molecule type" value="Genomic_DNA"/>
</dbReference>
<dbReference type="AlphaFoldDB" id="A0A2P5EUL9"/>
<evidence type="ECO:0000313" key="5">
    <source>
        <dbReference type="Proteomes" id="UP000237000"/>
    </source>
</evidence>
<dbReference type="InParanoid" id="A0A2P5EUL9"/>
<name>A0A2P5EUL9_TREOI</name>
<feature type="region of interest" description="Disordered" evidence="2">
    <location>
        <begin position="271"/>
        <end position="317"/>
    </location>
</feature>
<keyword evidence="5" id="KW-1185">Reference proteome</keyword>
<evidence type="ECO:0000256" key="1">
    <source>
        <dbReference type="SAM" id="Coils"/>
    </source>
</evidence>
<dbReference type="OrthoDB" id="784295at2759"/>
<dbReference type="Pfam" id="PF13837">
    <property type="entry name" value="Myb_DNA-bind_4"/>
    <property type="match status" value="1"/>
</dbReference>
<sequence>MDSSGLGGGFLSGPNGGLLDLESSIHRHPTSQLGHSSIPNQHHMNMMSGVDSEHHPITLMELKGSTPKGVSVFGKGKAVAPITGNHGYNMSEEDEPSYMEDGSGENYDGAKGKKGSPWQRMKWTDNVVKLLIAVVACVGDDGMIAGGEGPKRKSGILQKKGKWKTVSKIMISKGCHVSPQQCEDKFNDLNKRYKRLNDILGRGTSCRVVENPALMDSMPHLSAKAKDDVRKILSSKHLFYKEMCAYHNGQRIPDCHDIDLQGYSLPLGRCSKDNNASEEEEEEAGENHDSDDDELDNEDDNNDDNDGERMGEFGDRRKVSDEDCHFWTSPQESFEGEMAGYFQDPTKSLWERREWLKKQTLHFQEQRVNIQAQALELEKQRFRWLRYCSKKDRELERLRLENERMILENERKVLLLRQKELEIDLRRSEASLEHSSLGVDRVQGRDQIDLGRHS</sequence>
<feature type="compositionally biased region" description="Acidic residues" evidence="2">
    <location>
        <begin position="276"/>
        <end position="306"/>
    </location>
</feature>
<dbReference type="Gene3D" id="1.10.10.60">
    <property type="entry name" value="Homeodomain-like"/>
    <property type="match status" value="1"/>
</dbReference>